<feature type="compositionally biased region" description="Basic and acidic residues" evidence="1">
    <location>
        <begin position="94"/>
        <end position="113"/>
    </location>
</feature>
<keyword evidence="5" id="KW-1185">Reference proteome</keyword>
<dbReference type="AlphaFoldDB" id="A0A7G7YMM0"/>
<dbReference type="KEGG" id="cans:GP473_02765"/>
<feature type="transmembrane region" description="Helical" evidence="2">
    <location>
        <begin position="50"/>
        <end position="70"/>
    </location>
</feature>
<evidence type="ECO:0000256" key="2">
    <source>
        <dbReference type="SAM" id="Phobius"/>
    </source>
</evidence>
<evidence type="ECO:0000256" key="1">
    <source>
        <dbReference type="SAM" id="MobiDB-lite"/>
    </source>
</evidence>
<organism evidence="4 5">
    <name type="scientific">Corynebacterium anserum</name>
    <dbReference type="NCBI Taxonomy" id="2684406"/>
    <lineage>
        <taxon>Bacteria</taxon>
        <taxon>Bacillati</taxon>
        <taxon>Actinomycetota</taxon>
        <taxon>Actinomycetes</taxon>
        <taxon>Mycobacteriales</taxon>
        <taxon>Corynebacteriaceae</taxon>
        <taxon>Corynebacterium</taxon>
    </lineage>
</organism>
<accession>A0A7G7YMM0</accession>
<dbReference type="EMBL" id="CP046883">
    <property type="protein sequence ID" value="QNH95740.1"/>
    <property type="molecule type" value="Genomic_DNA"/>
</dbReference>
<dbReference type="Proteomes" id="UP000515275">
    <property type="component" value="Chromosome"/>
</dbReference>
<protein>
    <recommendedName>
        <fullName evidence="3">Soluble ligand binding domain-containing protein</fullName>
    </recommendedName>
</protein>
<dbReference type="InterPro" id="IPR019554">
    <property type="entry name" value="Soluble_ligand-bd"/>
</dbReference>
<dbReference type="GO" id="GO:0015627">
    <property type="term" value="C:type II protein secretion system complex"/>
    <property type="evidence" value="ECO:0007669"/>
    <property type="project" value="TreeGrafter"/>
</dbReference>
<sequence>MVFTCAMGTRWSKNSGRAEIRQRIEALVEPMPEHEVSPVDFERRVGMGPITARAIVGIIAAIALAVTLVVSCGKEKNSTDQLWGSDLGMTNHSAKSDSPGEREVASETQEEKNGNAAQKGEGETDASEQNAVVSVQGMVRSPGLLSIAGTARVGEVIQKAGGELPDASLLHINLAEVVVDGMQIVVDREGSTVVMPGMPSAEERNAPRRGTGTTSSEGNAAGSGGDVVNINTADATTLQTLDGVGPATAEAIIKWREANGDFSTVEQLMEV</sequence>
<feature type="region of interest" description="Disordered" evidence="1">
    <location>
        <begin position="194"/>
        <end position="227"/>
    </location>
</feature>
<evidence type="ECO:0000313" key="4">
    <source>
        <dbReference type="EMBL" id="QNH95740.1"/>
    </source>
</evidence>
<dbReference type="Pfam" id="PF12836">
    <property type="entry name" value="HHH_3"/>
    <property type="match status" value="1"/>
</dbReference>
<evidence type="ECO:0000259" key="3">
    <source>
        <dbReference type="Pfam" id="PF10531"/>
    </source>
</evidence>
<feature type="region of interest" description="Disordered" evidence="1">
    <location>
        <begin position="80"/>
        <end position="129"/>
    </location>
</feature>
<reference evidence="4 5" key="1">
    <citation type="submission" date="2019-12" db="EMBL/GenBank/DDBJ databases">
        <title>Corynebacterium sp. nov., isolated from feces of the Anser Albifrons in China.</title>
        <authorList>
            <person name="Liu Q."/>
        </authorList>
    </citation>
    <scope>NUCLEOTIDE SEQUENCE [LARGE SCALE GENOMIC DNA]</scope>
    <source>
        <strain evidence="4 5">23H37-10</strain>
    </source>
</reference>
<dbReference type="SUPFAM" id="SSF47781">
    <property type="entry name" value="RuvA domain 2-like"/>
    <property type="match status" value="1"/>
</dbReference>
<dbReference type="InterPro" id="IPR051675">
    <property type="entry name" value="Endo/Exo/Phosphatase_dom_1"/>
</dbReference>
<keyword evidence="2" id="KW-1133">Transmembrane helix</keyword>
<gene>
    <name evidence="4" type="ORF">GP473_02765</name>
</gene>
<dbReference type="Gene3D" id="3.10.560.10">
    <property type="entry name" value="Outer membrane lipoprotein wza domain like"/>
    <property type="match status" value="1"/>
</dbReference>
<proteinExistence type="predicted"/>
<dbReference type="GO" id="GO:0015628">
    <property type="term" value="P:protein secretion by the type II secretion system"/>
    <property type="evidence" value="ECO:0007669"/>
    <property type="project" value="TreeGrafter"/>
</dbReference>
<dbReference type="PANTHER" id="PTHR21180:SF32">
    <property type="entry name" value="ENDONUCLEASE_EXONUCLEASE_PHOSPHATASE FAMILY DOMAIN-CONTAINING PROTEIN 1"/>
    <property type="match status" value="1"/>
</dbReference>
<dbReference type="Pfam" id="PF10531">
    <property type="entry name" value="SLBB"/>
    <property type="match status" value="1"/>
</dbReference>
<dbReference type="PANTHER" id="PTHR21180">
    <property type="entry name" value="ENDONUCLEASE/EXONUCLEASE/PHOSPHATASE FAMILY DOMAIN-CONTAINING PROTEIN 1"/>
    <property type="match status" value="1"/>
</dbReference>
<name>A0A7G7YMM0_9CORY</name>
<evidence type="ECO:0000313" key="5">
    <source>
        <dbReference type="Proteomes" id="UP000515275"/>
    </source>
</evidence>
<dbReference type="InterPro" id="IPR010994">
    <property type="entry name" value="RuvA_2-like"/>
</dbReference>
<keyword evidence="2" id="KW-0472">Membrane</keyword>
<keyword evidence="2" id="KW-0812">Transmembrane</keyword>
<feature type="domain" description="Soluble ligand binding" evidence="3">
    <location>
        <begin position="132"/>
        <end position="187"/>
    </location>
</feature>
<dbReference type="Gene3D" id="1.10.150.280">
    <property type="entry name" value="AF1531-like domain"/>
    <property type="match status" value="1"/>
</dbReference>